<dbReference type="PANTHER" id="PTHR22889:SF0">
    <property type="entry name" value="WD REPEAT-CONTAINING PROTEIN 89"/>
    <property type="match status" value="1"/>
</dbReference>
<dbReference type="Proteomes" id="UP000007796">
    <property type="component" value="Unassembled WGS sequence"/>
</dbReference>
<dbReference type="OrthoDB" id="25131at2759"/>
<dbReference type="InterPro" id="IPR019775">
    <property type="entry name" value="WD40_repeat_CS"/>
</dbReference>
<dbReference type="InterPro" id="IPR001680">
    <property type="entry name" value="WD40_rpt"/>
</dbReference>
<dbReference type="InParanoid" id="F0XN17"/>
<dbReference type="Pfam" id="PF00400">
    <property type="entry name" value="WD40"/>
    <property type="match status" value="2"/>
</dbReference>
<dbReference type="HOGENOM" id="CLU_037323_3_0_1"/>
<evidence type="ECO:0000256" key="1">
    <source>
        <dbReference type="ARBA" id="ARBA00022574"/>
    </source>
</evidence>
<dbReference type="PROSITE" id="PS00678">
    <property type="entry name" value="WD_REPEATS_1"/>
    <property type="match status" value="1"/>
</dbReference>
<keyword evidence="1 3" id="KW-0853">WD repeat</keyword>
<proteinExistence type="predicted"/>
<gene>
    <name evidence="4" type="ORF">CMQ_1848</name>
</gene>
<dbReference type="EMBL" id="GL629795">
    <property type="protein sequence ID" value="EFX00767.1"/>
    <property type="molecule type" value="Genomic_DNA"/>
</dbReference>
<reference evidence="4 5" key="1">
    <citation type="journal article" date="2011" name="Proc. Natl. Acad. Sci. U.S.A.">
        <title>Genome and transcriptome analyses of the mountain pine beetle-fungal symbiont Grosmannia clavigera, a lodgepole pine pathogen.</title>
        <authorList>
            <person name="DiGuistini S."/>
            <person name="Wang Y."/>
            <person name="Liao N.Y."/>
            <person name="Taylor G."/>
            <person name="Tanguay P."/>
            <person name="Feau N."/>
            <person name="Henrissat B."/>
            <person name="Chan S.K."/>
            <person name="Hesse-Orce U."/>
            <person name="Alamouti S.M."/>
            <person name="Tsui C.K.M."/>
            <person name="Docking R.T."/>
            <person name="Levasseur A."/>
            <person name="Haridas S."/>
            <person name="Robertson G."/>
            <person name="Birol I."/>
            <person name="Holt R.A."/>
            <person name="Marra M.A."/>
            <person name="Hamelin R.C."/>
            <person name="Hirst M."/>
            <person name="Jones S.J.M."/>
            <person name="Bohlmann J."/>
            <person name="Breuil C."/>
        </authorList>
    </citation>
    <scope>NUCLEOTIDE SEQUENCE [LARGE SCALE GENOMIC DNA]</scope>
    <source>
        <strain evidence="5">kw1407 / UAMH 11150</strain>
    </source>
</reference>
<dbReference type="PROSITE" id="PS50082">
    <property type="entry name" value="WD_REPEATS_2"/>
    <property type="match status" value="1"/>
</dbReference>
<dbReference type="AlphaFoldDB" id="F0XN17"/>
<dbReference type="SMART" id="SM00320">
    <property type="entry name" value="WD40"/>
    <property type="match status" value="3"/>
</dbReference>
<dbReference type="InterPro" id="IPR036322">
    <property type="entry name" value="WD40_repeat_dom_sf"/>
</dbReference>
<evidence type="ECO:0000313" key="4">
    <source>
        <dbReference type="EMBL" id="EFX00767.1"/>
    </source>
</evidence>
<dbReference type="Gene3D" id="2.130.10.10">
    <property type="entry name" value="YVTN repeat-like/Quinoprotein amine dehydrogenase"/>
    <property type="match status" value="1"/>
</dbReference>
<evidence type="ECO:0000256" key="3">
    <source>
        <dbReference type="PROSITE-ProRule" id="PRU00221"/>
    </source>
</evidence>
<dbReference type="RefSeq" id="XP_014170249.1">
    <property type="nucleotide sequence ID" value="XM_014314774.1"/>
</dbReference>
<dbReference type="InterPro" id="IPR015943">
    <property type="entry name" value="WD40/YVTN_repeat-like_dom_sf"/>
</dbReference>
<name>F0XN17_GROCL</name>
<sequence>MYELVGADEYQYSGPEVPYVLDLIPLASGLAAISSDGRLSLFDPLRVGSGPNRTFQTSHGNLTTAKALDAAGCVLATAGENGTVSLWDLRDSAQGPGVTVQVDGLVNICDTRITDEDEAVIQAFNHGASIHHAGFLSDSEVYALSHDEKLAMYDMAEEREAGSATKDFGDTRQTLGCQYVANMLPKAGFTGAVLGAGAQDAGMFKLVHLSKHQGWGVDLESVVGLPGAHGSDIVRGFCVFDEQQVVYTCGEDGKIRAWRPPLS</sequence>
<evidence type="ECO:0000256" key="2">
    <source>
        <dbReference type="ARBA" id="ARBA00022737"/>
    </source>
</evidence>
<feature type="repeat" description="WD" evidence="3">
    <location>
        <begin position="56"/>
        <end position="90"/>
    </location>
</feature>
<protein>
    <submittedName>
        <fullName evidence="4">WD repeat protein</fullName>
    </submittedName>
</protein>
<accession>F0XN17</accession>
<evidence type="ECO:0000313" key="5">
    <source>
        <dbReference type="Proteomes" id="UP000007796"/>
    </source>
</evidence>
<dbReference type="PANTHER" id="PTHR22889">
    <property type="entry name" value="WD REPEAT-CONTAINING PROTEIN 89"/>
    <property type="match status" value="1"/>
</dbReference>
<keyword evidence="5" id="KW-1185">Reference proteome</keyword>
<organism evidence="5">
    <name type="scientific">Grosmannia clavigera (strain kw1407 / UAMH 11150)</name>
    <name type="common">Blue stain fungus</name>
    <name type="synonym">Graphiocladiella clavigera</name>
    <dbReference type="NCBI Taxonomy" id="655863"/>
    <lineage>
        <taxon>Eukaryota</taxon>
        <taxon>Fungi</taxon>
        <taxon>Dikarya</taxon>
        <taxon>Ascomycota</taxon>
        <taxon>Pezizomycotina</taxon>
        <taxon>Sordariomycetes</taxon>
        <taxon>Sordariomycetidae</taxon>
        <taxon>Ophiostomatales</taxon>
        <taxon>Ophiostomataceae</taxon>
        <taxon>Leptographium</taxon>
    </lineage>
</organism>
<dbReference type="STRING" id="655863.F0XN17"/>
<dbReference type="eggNOG" id="KOG1188">
    <property type="taxonomic scope" value="Eukaryota"/>
</dbReference>
<dbReference type="GeneID" id="25974771"/>
<keyword evidence="2" id="KW-0677">Repeat</keyword>
<dbReference type="SUPFAM" id="SSF50978">
    <property type="entry name" value="WD40 repeat-like"/>
    <property type="match status" value="1"/>
</dbReference>
<dbReference type="InterPro" id="IPR039328">
    <property type="entry name" value="WDR89"/>
</dbReference>